<feature type="region of interest" description="Disordered" evidence="2">
    <location>
        <begin position="1"/>
        <end position="219"/>
    </location>
</feature>
<name>A0ABQ8GGN8_9PEZI</name>
<evidence type="ECO:0000256" key="1">
    <source>
        <dbReference type="ARBA" id="ARBA00022468"/>
    </source>
</evidence>
<dbReference type="Proteomes" id="UP000774617">
    <property type="component" value="Unassembled WGS sequence"/>
</dbReference>
<dbReference type="Gene3D" id="1.10.506.10">
    <property type="entry name" value="GTPase Activation - p120gap, domain 1"/>
    <property type="match status" value="1"/>
</dbReference>
<feature type="compositionally biased region" description="Basic residues" evidence="2">
    <location>
        <begin position="1"/>
        <end position="12"/>
    </location>
</feature>
<dbReference type="SUPFAM" id="SSF50729">
    <property type="entry name" value="PH domain-like"/>
    <property type="match status" value="1"/>
</dbReference>
<evidence type="ECO:0000313" key="5">
    <source>
        <dbReference type="Proteomes" id="UP000774617"/>
    </source>
</evidence>
<evidence type="ECO:0000313" key="4">
    <source>
        <dbReference type="EMBL" id="KAH7055627.1"/>
    </source>
</evidence>
<comment type="caution">
    <text evidence="4">The sequence shown here is derived from an EMBL/GenBank/DDBJ whole genome shotgun (WGS) entry which is preliminary data.</text>
</comment>
<dbReference type="EMBL" id="JAGTJR010000008">
    <property type="protein sequence ID" value="KAH7055627.1"/>
    <property type="molecule type" value="Genomic_DNA"/>
</dbReference>
<dbReference type="Gene3D" id="2.60.40.150">
    <property type="entry name" value="C2 domain"/>
    <property type="match status" value="1"/>
</dbReference>
<dbReference type="PANTHER" id="PTHR10194">
    <property type="entry name" value="RAS GTPASE-ACTIVATING PROTEINS"/>
    <property type="match status" value="1"/>
</dbReference>
<feature type="compositionally biased region" description="Low complexity" evidence="2">
    <location>
        <begin position="536"/>
        <end position="548"/>
    </location>
</feature>
<feature type="compositionally biased region" description="Polar residues" evidence="2">
    <location>
        <begin position="1491"/>
        <end position="1502"/>
    </location>
</feature>
<dbReference type="PANTHER" id="PTHR10194:SF60">
    <property type="entry name" value="RAS GTPASE-ACTIVATING PROTEIN RASKOL"/>
    <property type="match status" value="1"/>
</dbReference>
<feature type="compositionally biased region" description="Polar residues" evidence="2">
    <location>
        <begin position="24"/>
        <end position="51"/>
    </location>
</feature>
<keyword evidence="1" id="KW-0343">GTPase activation</keyword>
<gene>
    <name evidence="4" type="ORF">B0J12DRAFT_425582</name>
</gene>
<feature type="compositionally biased region" description="Basic and acidic residues" evidence="2">
    <location>
        <begin position="1536"/>
        <end position="1589"/>
    </location>
</feature>
<dbReference type="PROSITE" id="PS50018">
    <property type="entry name" value="RAS_GTPASE_ACTIV_2"/>
    <property type="match status" value="1"/>
</dbReference>
<evidence type="ECO:0000256" key="2">
    <source>
        <dbReference type="SAM" id="MobiDB-lite"/>
    </source>
</evidence>
<dbReference type="SUPFAM" id="SSF49562">
    <property type="entry name" value="C2 domain (Calcium/lipid-binding domain, CaLB)"/>
    <property type="match status" value="1"/>
</dbReference>
<feature type="domain" description="Ras-GAP" evidence="3">
    <location>
        <begin position="764"/>
        <end position="1002"/>
    </location>
</feature>
<feature type="compositionally biased region" description="Basic and acidic residues" evidence="2">
    <location>
        <begin position="114"/>
        <end position="136"/>
    </location>
</feature>
<feature type="compositionally biased region" description="Polar residues" evidence="2">
    <location>
        <begin position="1424"/>
        <end position="1441"/>
    </location>
</feature>
<reference evidence="4 5" key="1">
    <citation type="journal article" date="2021" name="Nat. Commun.">
        <title>Genetic determinants of endophytism in the Arabidopsis root mycobiome.</title>
        <authorList>
            <person name="Mesny F."/>
            <person name="Miyauchi S."/>
            <person name="Thiergart T."/>
            <person name="Pickel B."/>
            <person name="Atanasova L."/>
            <person name="Karlsson M."/>
            <person name="Huettel B."/>
            <person name="Barry K.W."/>
            <person name="Haridas S."/>
            <person name="Chen C."/>
            <person name="Bauer D."/>
            <person name="Andreopoulos W."/>
            <person name="Pangilinan J."/>
            <person name="LaButti K."/>
            <person name="Riley R."/>
            <person name="Lipzen A."/>
            <person name="Clum A."/>
            <person name="Drula E."/>
            <person name="Henrissat B."/>
            <person name="Kohler A."/>
            <person name="Grigoriev I.V."/>
            <person name="Martin F.M."/>
            <person name="Hacquard S."/>
        </authorList>
    </citation>
    <scope>NUCLEOTIDE SEQUENCE [LARGE SCALE GENOMIC DNA]</scope>
    <source>
        <strain evidence="4 5">MPI-SDFR-AT-0080</strain>
    </source>
</reference>
<feature type="region of interest" description="Disordered" evidence="2">
    <location>
        <begin position="345"/>
        <end position="365"/>
    </location>
</feature>
<dbReference type="InterPro" id="IPR023152">
    <property type="entry name" value="RasGAP_CS"/>
</dbReference>
<organism evidence="4 5">
    <name type="scientific">Macrophomina phaseolina</name>
    <dbReference type="NCBI Taxonomy" id="35725"/>
    <lineage>
        <taxon>Eukaryota</taxon>
        <taxon>Fungi</taxon>
        <taxon>Dikarya</taxon>
        <taxon>Ascomycota</taxon>
        <taxon>Pezizomycotina</taxon>
        <taxon>Dothideomycetes</taxon>
        <taxon>Dothideomycetes incertae sedis</taxon>
        <taxon>Botryosphaeriales</taxon>
        <taxon>Botryosphaeriaceae</taxon>
        <taxon>Macrophomina</taxon>
    </lineage>
</organism>
<dbReference type="Pfam" id="PF00616">
    <property type="entry name" value="RasGAP"/>
    <property type="match status" value="2"/>
</dbReference>
<keyword evidence="5" id="KW-1185">Reference proteome</keyword>
<feature type="compositionally biased region" description="Low complexity" evidence="2">
    <location>
        <begin position="181"/>
        <end position="190"/>
    </location>
</feature>
<dbReference type="InterPro" id="IPR001936">
    <property type="entry name" value="RasGAP_dom"/>
</dbReference>
<evidence type="ECO:0000259" key="3">
    <source>
        <dbReference type="PROSITE" id="PS50018"/>
    </source>
</evidence>
<feature type="compositionally biased region" description="Pro residues" evidence="2">
    <location>
        <begin position="1159"/>
        <end position="1173"/>
    </location>
</feature>
<feature type="compositionally biased region" description="Acidic residues" evidence="2">
    <location>
        <begin position="1326"/>
        <end position="1338"/>
    </location>
</feature>
<dbReference type="CDD" id="cd05137">
    <property type="entry name" value="RasGAP_CLA2_BUD2"/>
    <property type="match status" value="1"/>
</dbReference>
<dbReference type="InterPro" id="IPR008936">
    <property type="entry name" value="Rho_GTPase_activation_prot"/>
</dbReference>
<feature type="compositionally biased region" description="Low complexity" evidence="2">
    <location>
        <begin position="1187"/>
        <end position="1210"/>
    </location>
</feature>
<dbReference type="PROSITE" id="PS00509">
    <property type="entry name" value="RAS_GTPASE_ACTIV_1"/>
    <property type="match status" value="1"/>
</dbReference>
<dbReference type="InterPro" id="IPR039360">
    <property type="entry name" value="Ras_GTPase"/>
</dbReference>
<feature type="region of interest" description="Disordered" evidence="2">
    <location>
        <begin position="1424"/>
        <end position="1603"/>
    </location>
</feature>
<proteinExistence type="predicted"/>
<dbReference type="InterPro" id="IPR035892">
    <property type="entry name" value="C2_domain_sf"/>
</dbReference>
<sequence length="1603" mass="176181">MDTARPSRRKKTATAAPEDMPYAQDNSQAAPLPSASYSHSASTIRPVTPESSPDIAHSSLSHAPDDQLPSDYGSAASPATSPKTLSRDGSKNLHRGLVNRMNTTSNDGEYAMRNSRESQTRPRTRTMEERTSRDRSPASLFKNSRHRIGSVHSTGPVPFQGLDDTVTSIGHPSTISPPPVSSSRNNSGSRARLTKQPPRPTSPLPHSHPSAQPDSWVSPVPASDAKKILKLMRSTCGRMKGMLAFRRGEASPWALSYCYINEETGSLVYEPKNDNSYHRTLIPDLRGCRVKTAYDAESYTAYIDVNLHNSNLEVHLRPPTQEEYDSWFAALMCWQPIRPKGIQNKMAKPQQPLSSASGRPPLDSRRHSEISLLKEAPIIKVGKMIFWDTNVSYSNSGNAKSNQPAVTGSSRPAANARMQSFGARRWRRVSCTLRENGELKLYSDTDVTLVSVVQLSQLSRCAVQRLDPTVLDSDFCIAIYPQYTSTSTSLSLLRPIFLSLDSRVQYEVWIVLLRAFTIPQLYGPKQPSISLPEDLQSPGSQSSQMAQAQNSLDMFRMERSLNVRIIEARLSPPLSPKFSEGRAIHHGPRPSSGSKELQGGYYVEVLLDGETRARTMIKDASDPFWREEFDFQDLPAALSTASLLLKKRPSTPPSNGARAQALSKDPIKEVFAGGDGSGGYTGISFDQTCGKVDVYLDDMESGQEVEKWWPMVNMYGNSVGELLVRVKAEEGVILMARDYQPMSELLHRFSNGLTLQIATMIPQELKRLSECLLNIFQVSGQAGEWIMALVEEEIDGTAKETSVSRLRFSRRLGSGDAGDLTYSNAGDRELVVRDLGNNAKLEANLLFRGNTLLTKALDFHMKRLGKEYLEETLGEKLQEIADRDPECEVDPNRIGSSHEVERNWKRLIALTEEMWDAIANSVHRCPAELRIIFRHIRACAEDRYGDFLRTVTYSSVSGFLFLRFFCPAVLNPKLFGLLKDHPKMRARRTLTLIAKSLQGLANMSTFGAKEQWMEPMNSFLNGHRQEFKNFIDNICSISPTASTVSPIPPSYSTPLAILQRLPPTSREGFPSLPYLIDHARNFAELVQLWLDNTGELAENLAQEEGDLAKFHNICVALNARTRDCLERAERAERPSSTLSVKWEELVEQLEHNAISPASEYPPPVPTETPPPPFETGSLRRKHRDTETSTGSGASAPSSAVPSAPMSPTSTIGTLPIQGGPMSPMSPTLPIQGTSGNVTWQRDPWDFAGREREAQRVSDTPTTSTTAGTLGSNRSVSQRVTQHRAAASSPARSASSNNTPRSSSRYAPSNDGGNASQAGSVKGSIEETSDEEDDEDDGESSVGGDVSSPGAQTPPGSSHGFDERMGTGEQMLLHHSVSHGGYQAPPGQAHSDWPRPHAVNGPGGMAGGNFATPNSVYTVTSHSSFTGISRGPSQQASYSTLQHAPGIQSLESSVYSDPGHSMPTAISTHHPGPVIPSQHSPGGAYDDDGSDSETTTALPQVNVRNDRNYGDVLEGLSRSERESRGLRSLVFKKRNKEGKDRSEKEREREEKRAQRKMERQAGKEREKLERERGKERGRERGGTQRGREGGEVVGVGGDPRADDE</sequence>
<dbReference type="SUPFAM" id="SSF48350">
    <property type="entry name" value="GTPase activation domain, GAP"/>
    <property type="match status" value="1"/>
</dbReference>
<feature type="compositionally biased region" description="Low complexity" evidence="2">
    <location>
        <begin position="1259"/>
        <end position="1268"/>
    </location>
</feature>
<feature type="region of interest" description="Disordered" evidence="2">
    <location>
        <begin position="529"/>
        <end position="548"/>
    </location>
</feature>
<protein>
    <recommendedName>
        <fullName evidence="3">Ras-GAP domain-containing protein</fullName>
    </recommendedName>
</protein>
<feature type="compositionally biased region" description="Basic and acidic residues" evidence="2">
    <location>
        <begin position="1242"/>
        <end position="1255"/>
    </location>
</feature>
<accession>A0ABQ8GGN8</accession>
<feature type="compositionally biased region" description="Low complexity" evidence="2">
    <location>
        <begin position="1283"/>
        <end position="1304"/>
    </location>
</feature>
<dbReference type="SMART" id="SM00323">
    <property type="entry name" value="RasGAP"/>
    <property type="match status" value="1"/>
</dbReference>
<feature type="compositionally biased region" description="Polar residues" evidence="2">
    <location>
        <begin position="1269"/>
        <end position="1279"/>
    </location>
</feature>
<feature type="compositionally biased region" description="Polar residues" evidence="2">
    <location>
        <begin position="1224"/>
        <end position="1239"/>
    </location>
</feature>
<feature type="region of interest" description="Disordered" evidence="2">
    <location>
        <begin position="1155"/>
        <end position="1406"/>
    </location>
</feature>